<gene>
    <name evidence="1" type="ORF">C4B59_11240</name>
</gene>
<organism evidence="1 2">
    <name type="scientific">Candidatus Methanogaster sp</name>
    <dbReference type="NCBI Taxonomy" id="3386292"/>
    <lineage>
        <taxon>Archaea</taxon>
        <taxon>Methanobacteriati</taxon>
        <taxon>Methanobacteriota</taxon>
        <taxon>Stenosarchaea group</taxon>
        <taxon>Methanomicrobia</taxon>
        <taxon>Methanosarcinales</taxon>
        <taxon>ANME-2 cluster</taxon>
        <taxon>Candidatus Methanogasteraceae</taxon>
        <taxon>Candidatus Methanogaster</taxon>
    </lineage>
</organism>
<comment type="caution">
    <text evidence="1">The sequence shown here is derived from an EMBL/GenBank/DDBJ whole genome shotgun (WGS) entry which is preliminary data.</text>
</comment>
<evidence type="ECO:0000313" key="2">
    <source>
        <dbReference type="Proteomes" id="UP000248329"/>
    </source>
</evidence>
<dbReference type="Proteomes" id="UP000248329">
    <property type="component" value="Unassembled WGS sequence"/>
</dbReference>
<name>A0AC61L184_9EURY</name>
<sequence length="131" mass="13894">MYDARHDIYWFATVEVVTLSGALVLTGLFSDIQNLGSEIGGSAISPMTSATPDLRAQYGSIPNPHPHHSLLKSGASAGLVVQASLPAQIDSSRRLQNHECVERCDTVIAADVCILISFAASCELNLSLKVA</sequence>
<evidence type="ECO:0000313" key="1">
    <source>
        <dbReference type="EMBL" id="PXF59463.1"/>
    </source>
</evidence>
<proteinExistence type="predicted"/>
<protein>
    <submittedName>
        <fullName evidence="1">Uncharacterized protein</fullName>
    </submittedName>
</protein>
<dbReference type="EMBL" id="PQXF01000024">
    <property type="protein sequence ID" value="PXF59463.1"/>
    <property type="molecule type" value="Genomic_DNA"/>
</dbReference>
<reference evidence="1" key="1">
    <citation type="submission" date="2018-01" db="EMBL/GenBank/DDBJ databases">
        <authorList>
            <person name="Krukenberg V."/>
        </authorList>
    </citation>
    <scope>NUCLEOTIDE SEQUENCE</scope>
    <source>
        <strain evidence="1">E20ANME2</strain>
    </source>
</reference>
<accession>A0AC61L184</accession>